<sequence length="1106" mass="121645">MDQQRLAALLLESQIRKFPPPRPFQKVKDVTAELQKNYYTHPESLLLLVEIIATHENLGVRQQAAVQAARQVPKHWAKISKEQKPAVRQHLVAATMAEKNAACRHAESRVVAAIATIDLEDGEWPDLLPALYGLASNSDVSQREVGSYIIYSLLEANPTSFGDDLTKLLELFSHTLQDPQSADVRINTMMSIGAMLLMFEPEEDEQPVIALQSLIPSMVKVLQDAVEAGDDEKTGHAFEVFQQFLAYESALLGKYLKDLVQFMIDLAVNKEADDEVRSQALSFLAQTVRYRRMKIQGMKDMGQQLTQKALLIVTEIDDDDDDDDMGPARSALALLDQLANDLPPRQVIVPLLDALPSFANSTETGFKKAGILALGNVVEGAPDFIASQVKTIMPLVINLLNDADVGVRHAALVGLSRLADDIAEELSDFNEPIMTALVKNLQAAMAPTADAKAAKKNIEIIRSVCGALDSMSEGLDTEFMKKYAGELVDNIGILIAHDDYKVKVAASGAIGAIAESLGEDFRPYFEKIMQGLGVYVTIKGSDEDLALRSGVLDSIGRIAVAVGAETFQPYVQGLMEASEEALHLDNSRLRESSFILWSMLAKVYEKNFAHFLPGVFQGLFQSLELEEEEITLQLSETEKGIVGTEEEIITAGKKVRFRNAGENEEDGMEEDEDDEDDWDDIGVSPEALEKEVAIEILGDIITYACGGPEITTYLEKAIEMISPLAEHSYEGCRKAAIATLWRSYARVWQLMEEETGSNWEPGLPLKQQPTVTLVKLGEIVAKATLQTWNEEADRSVVTEINRNVAATLKACGPAILAQDDLMKEIVTVISTLVTRSHPCQQDLGDEDEDQEAEEGSSEYDWLVIDTALDVVIGLAVALGPAFAELWKVFEQPILKFAASESQNIERSTGVGVIAECASNMEAAVTPYTAKLLTLLLKRLSDSDQETKSNAAYATGQLIYNSTDSATYLPHYSTILRKLEPMLQIQDARIKDNAAGCLCRMIMAHPDKVPIPDVLPALVGLLPLKDDFEENQPVYQCIFKLYEANEPTVQALTPNLIPVFQSVLSPPVDQLDDETREVVRRTVGVLYQAKPDLFSAHPEVLKLAGLA</sequence>
<organism evidence="11 12">
    <name type="scientific">Schizothecium vesticola</name>
    <dbReference type="NCBI Taxonomy" id="314040"/>
    <lineage>
        <taxon>Eukaryota</taxon>
        <taxon>Fungi</taxon>
        <taxon>Dikarya</taxon>
        <taxon>Ascomycota</taxon>
        <taxon>Pezizomycotina</taxon>
        <taxon>Sordariomycetes</taxon>
        <taxon>Sordariomycetidae</taxon>
        <taxon>Sordariales</taxon>
        <taxon>Schizotheciaceae</taxon>
        <taxon>Schizothecium</taxon>
    </lineage>
</organism>
<dbReference type="EMBL" id="JAUKUD010000005">
    <property type="protein sequence ID" value="KAK0742642.1"/>
    <property type="molecule type" value="Genomic_DNA"/>
</dbReference>
<dbReference type="InterPro" id="IPR040122">
    <property type="entry name" value="Importin_beta"/>
</dbReference>
<dbReference type="Pfam" id="PF25574">
    <property type="entry name" value="TPR_IMB1"/>
    <property type="match status" value="1"/>
</dbReference>
<comment type="caution">
    <text evidence="11">The sequence shown here is derived from an EMBL/GenBank/DDBJ whole genome shotgun (WGS) entry which is preliminary data.</text>
</comment>
<dbReference type="Pfam" id="PF03810">
    <property type="entry name" value="IBN_N"/>
    <property type="match status" value="1"/>
</dbReference>
<keyword evidence="5" id="KW-0677">Repeat</keyword>
<gene>
    <name evidence="11" type="ORF">B0T18DRAFT_327746</name>
</gene>
<keyword evidence="3" id="KW-0813">Transport</keyword>
<reference evidence="11" key="1">
    <citation type="submission" date="2023-06" db="EMBL/GenBank/DDBJ databases">
        <title>Genome-scale phylogeny and comparative genomics of the fungal order Sordariales.</title>
        <authorList>
            <consortium name="Lawrence Berkeley National Laboratory"/>
            <person name="Hensen N."/>
            <person name="Bonometti L."/>
            <person name="Westerberg I."/>
            <person name="Brannstrom I.O."/>
            <person name="Guillou S."/>
            <person name="Cros-Aarteil S."/>
            <person name="Calhoun S."/>
            <person name="Haridas S."/>
            <person name="Kuo A."/>
            <person name="Mondo S."/>
            <person name="Pangilinan J."/>
            <person name="Riley R."/>
            <person name="LaButti K."/>
            <person name="Andreopoulos B."/>
            <person name="Lipzen A."/>
            <person name="Chen C."/>
            <person name="Yanf M."/>
            <person name="Daum C."/>
            <person name="Ng V."/>
            <person name="Clum A."/>
            <person name="Steindorff A."/>
            <person name="Ohm R."/>
            <person name="Martin F."/>
            <person name="Silar P."/>
            <person name="Natvig D."/>
            <person name="Lalanne C."/>
            <person name="Gautier V."/>
            <person name="Ament-velasquez S.L."/>
            <person name="Kruys A."/>
            <person name="Hutchinson M.I."/>
            <person name="Powell A.J."/>
            <person name="Barry K."/>
            <person name="Miller A.N."/>
            <person name="Grigoriev I.V."/>
            <person name="Debuchy R."/>
            <person name="Gladieux P."/>
            <person name="Thoren M.H."/>
            <person name="Johannesson H."/>
        </authorList>
    </citation>
    <scope>NUCLEOTIDE SEQUENCE</scope>
    <source>
        <strain evidence="11">SMH3187-1</strain>
    </source>
</reference>
<dbReference type="SUPFAM" id="SSF48371">
    <property type="entry name" value="ARM repeat"/>
    <property type="match status" value="2"/>
</dbReference>
<dbReference type="GO" id="GO:0031267">
    <property type="term" value="F:small GTPase binding"/>
    <property type="evidence" value="ECO:0007669"/>
    <property type="project" value="InterPro"/>
</dbReference>
<keyword evidence="7" id="KW-0539">Nucleus</keyword>
<evidence type="ECO:0000256" key="9">
    <source>
        <dbReference type="SAM" id="MobiDB-lite"/>
    </source>
</evidence>
<evidence type="ECO:0000256" key="4">
    <source>
        <dbReference type="ARBA" id="ARBA00022490"/>
    </source>
</evidence>
<dbReference type="SMART" id="SM00913">
    <property type="entry name" value="IBN_N"/>
    <property type="match status" value="1"/>
</dbReference>
<evidence type="ECO:0000256" key="3">
    <source>
        <dbReference type="ARBA" id="ARBA00022448"/>
    </source>
</evidence>
<evidence type="ECO:0000256" key="1">
    <source>
        <dbReference type="ARBA" id="ARBA00004123"/>
    </source>
</evidence>
<dbReference type="InterPro" id="IPR021133">
    <property type="entry name" value="HEAT_type_2"/>
</dbReference>
<dbReference type="PANTHER" id="PTHR10527">
    <property type="entry name" value="IMPORTIN BETA"/>
    <property type="match status" value="1"/>
</dbReference>
<feature type="compositionally biased region" description="Acidic residues" evidence="9">
    <location>
        <begin position="662"/>
        <end position="678"/>
    </location>
</feature>
<evidence type="ECO:0000256" key="2">
    <source>
        <dbReference type="ARBA" id="ARBA00004496"/>
    </source>
</evidence>
<evidence type="ECO:0000313" key="11">
    <source>
        <dbReference type="EMBL" id="KAK0742642.1"/>
    </source>
</evidence>
<dbReference type="InterPro" id="IPR058584">
    <property type="entry name" value="IMB1_TNPO1-like_TPR"/>
</dbReference>
<comment type="subcellular location">
    <subcellularLocation>
        <location evidence="2">Cytoplasm</location>
    </subcellularLocation>
    <subcellularLocation>
        <location evidence="1">Nucleus</location>
    </subcellularLocation>
</comment>
<keyword evidence="4" id="KW-0963">Cytoplasm</keyword>
<dbReference type="Proteomes" id="UP001172155">
    <property type="component" value="Unassembled WGS sequence"/>
</dbReference>
<evidence type="ECO:0000256" key="7">
    <source>
        <dbReference type="ARBA" id="ARBA00023242"/>
    </source>
</evidence>
<accession>A0AA40ENM5</accession>
<dbReference type="GO" id="GO:0005737">
    <property type="term" value="C:cytoplasm"/>
    <property type="evidence" value="ECO:0007669"/>
    <property type="project" value="UniProtKB-SubCell"/>
</dbReference>
<evidence type="ECO:0000259" key="10">
    <source>
        <dbReference type="PROSITE" id="PS50166"/>
    </source>
</evidence>
<dbReference type="AlphaFoldDB" id="A0AA40ENM5"/>
<dbReference type="Pfam" id="PF13513">
    <property type="entry name" value="HEAT_EZ"/>
    <property type="match status" value="1"/>
</dbReference>
<dbReference type="InterPro" id="IPR001494">
    <property type="entry name" value="Importin-beta_N"/>
</dbReference>
<proteinExistence type="predicted"/>
<keyword evidence="6" id="KW-0653">Protein transport</keyword>
<dbReference type="GO" id="GO:0005634">
    <property type="term" value="C:nucleus"/>
    <property type="evidence" value="ECO:0007669"/>
    <property type="project" value="UniProtKB-ARBA"/>
</dbReference>
<keyword evidence="12" id="KW-1185">Reference proteome</keyword>
<dbReference type="InterPro" id="IPR011989">
    <property type="entry name" value="ARM-like"/>
</dbReference>
<evidence type="ECO:0000256" key="5">
    <source>
        <dbReference type="ARBA" id="ARBA00022737"/>
    </source>
</evidence>
<dbReference type="PROSITE" id="PS50077">
    <property type="entry name" value="HEAT_REPEAT"/>
    <property type="match status" value="1"/>
</dbReference>
<evidence type="ECO:0000313" key="12">
    <source>
        <dbReference type="Proteomes" id="UP001172155"/>
    </source>
</evidence>
<dbReference type="Gene3D" id="1.25.10.10">
    <property type="entry name" value="Leucine-rich Repeat Variant"/>
    <property type="match status" value="1"/>
</dbReference>
<dbReference type="InterPro" id="IPR057672">
    <property type="entry name" value="TPR_IPO4/5"/>
</dbReference>
<evidence type="ECO:0000256" key="8">
    <source>
        <dbReference type="PROSITE-ProRule" id="PRU00103"/>
    </source>
</evidence>
<feature type="repeat" description="HEAT" evidence="8">
    <location>
        <begin position="392"/>
        <end position="428"/>
    </location>
</feature>
<name>A0AA40ENM5_9PEZI</name>
<dbReference type="Pfam" id="PF25780">
    <property type="entry name" value="TPR_IPO5"/>
    <property type="match status" value="1"/>
</dbReference>
<evidence type="ECO:0000256" key="6">
    <source>
        <dbReference type="ARBA" id="ARBA00022927"/>
    </source>
</evidence>
<protein>
    <submittedName>
        <fullName evidence="11">Armadillo-type protein</fullName>
    </submittedName>
</protein>
<dbReference type="GO" id="GO:0006606">
    <property type="term" value="P:protein import into nucleus"/>
    <property type="evidence" value="ECO:0007669"/>
    <property type="project" value="InterPro"/>
</dbReference>
<feature type="domain" description="Importin N-terminal" evidence="10">
    <location>
        <begin position="30"/>
        <end position="97"/>
    </location>
</feature>
<feature type="region of interest" description="Disordered" evidence="9">
    <location>
        <begin position="659"/>
        <end position="678"/>
    </location>
</feature>
<dbReference type="InterPro" id="IPR016024">
    <property type="entry name" value="ARM-type_fold"/>
</dbReference>
<dbReference type="PROSITE" id="PS50166">
    <property type="entry name" value="IMPORTIN_B_NT"/>
    <property type="match status" value="1"/>
</dbReference>